<keyword evidence="6" id="KW-0812">Transmembrane</keyword>
<keyword evidence="6" id="KW-0472">Membrane</keyword>
<feature type="compositionally biased region" description="Acidic residues" evidence="5">
    <location>
        <begin position="282"/>
        <end position="294"/>
    </location>
</feature>
<keyword evidence="2" id="KW-0964">Secreted</keyword>
<proteinExistence type="predicted"/>
<dbReference type="SUPFAM" id="SSF46785">
    <property type="entry name" value="Winged helix' DNA-binding domain"/>
    <property type="match status" value="1"/>
</dbReference>
<dbReference type="InterPro" id="IPR053180">
    <property type="entry name" value="Ca-binding_acidic-repeat"/>
</dbReference>
<evidence type="ECO:0000256" key="6">
    <source>
        <dbReference type="SAM" id="Phobius"/>
    </source>
</evidence>
<evidence type="ECO:0000313" key="8">
    <source>
        <dbReference type="EMBL" id="GAA0473351.1"/>
    </source>
</evidence>
<reference evidence="8" key="1">
    <citation type="journal article" date="2014" name="Int. J. Syst. Evol. Microbiol.">
        <title>Complete genome sequence of Corynebacterium casei LMG S-19264T (=DSM 44701T), isolated from a smear-ripened cheese.</title>
        <authorList>
            <consortium name="US DOE Joint Genome Institute (JGI-PGF)"/>
            <person name="Walter F."/>
            <person name="Albersmeier A."/>
            <person name="Kalinowski J."/>
            <person name="Ruckert C."/>
        </authorList>
    </citation>
    <scope>NUCLEOTIDE SEQUENCE</scope>
    <source>
        <strain evidence="8">JCM 12289</strain>
    </source>
</reference>
<organism evidence="8 11">
    <name type="scientific">Halococcus dombrowskii</name>
    <dbReference type="NCBI Taxonomy" id="179637"/>
    <lineage>
        <taxon>Archaea</taxon>
        <taxon>Methanobacteriati</taxon>
        <taxon>Methanobacteriota</taxon>
        <taxon>Stenosarchaea group</taxon>
        <taxon>Halobacteria</taxon>
        <taxon>Halobacteriales</taxon>
        <taxon>Halococcaceae</taxon>
        <taxon>Halococcus</taxon>
    </lineage>
</organism>
<sequence length="389" mass="41139">MSDGARILAGVLCLVVLASAAVPAVAQSNDGIGTIEVSGSGVITNDPANGSTYLWSDESLNVSVGFADQPDARNYRVCLGADRKGTTRTLDCGLEALPNGTNGTAEFTNVTWPQNATGEQRLAVELQKLSNASNATVLDRTTVSVTVLRRQGDFDGDGLTNAREVEAGYNVSNPDMDADGLTDGAEVNQYGSDPQDPDSDGDGIRDGIEVQRGTDPTASDTDGDGLDDDLEAMLGTNPTNDLTPIWLVVGAILVIAVVVAVGAFVRRRWRERDGSLLHLGSDTDEPAADSEDGTDSPSDAEPTTEIADPMPMTDEDRVLALLRDHGGRMKQSQIVERTEWSKAKVSRLLSSMNEDGSVEKLSIGRENIISLDGQGPEAARSPHEENPSD</sequence>
<dbReference type="SUPFAM" id="SSF103647">
    <property type="entry name" value="TSP type-3 repeat"/>
    <property type="match status" value="1"/>
</dbReference>
<dbReference type="InterPro" id="IPR036388">
    <property type="entry name" value="WH-like_DNA-bd_sf"/>
</dbReference>
<evidence type="ECO:0000256" key="5">
    <source>
        <dbReference type="SAM" id="MobiDB-lite"/>
    </source>
</evidence>
<accession>A0AAV3SK79</accession>
<evidence type="ECO:0000256" key="3">
    <source>
        <dbReference type="ARBA" id="ARBA00022729"/>
    </source>
</evidence>
<protein>
    <submittedName>
        <fullName evidence="9">Helix-turn-helix domain-containing protein</fullName>
    </submittedName>
</protein>
<reference evidence="9" key="2">
    <citation type="submission" date="2022-04" db="EMBL/GenBank/DDBJ databases">
        <title>Sequencing and genomic assembly of Halococcus dombrowskii.</title>
        <authorList>
            <person name="Lim S.W."/>
            <person name="MacLea K.S."/>
        </authorList>
    </citation>
    <scope>NUCLEOTIDE SEQUENCE</scope>
    <source>
        <strain evidence="9">H4</strain>
    </source>
</reference>
<dbReference type="Gene3D" id="4.10.1080.10">
    <property type="entry name" value="TSP type-3 repeat"/>
    <property type="match status" value="1"/>
</dbReference>
<comment type="subcellular location">
    <subcellularLocation>
        <location evidence="1">Secreted</location>
    </subcellularLocation>
</comment>
<dbReference type="InterPro" id="IPR059100">
    <property type="entry name" value="TSP3_bac"/>
</dbReference>
<evidence type="ECO:0000259" key="7">
    <source>
        <dbReference type="Pfam" id="PF24034"/>
    </source>
</evidence>
<dbReference type="GO" id="GO:0005509">
    <property type="term" value="F:calcium ion binding"/>
    <property type="evidence" value="ECO:0007669"/>
    <property type="project" value="InterPro"/>
</dbReference>
<name>A0AAV3SK79_HALDO</name>
<dbReference type="KEGG" id="hdo:MUK72_02245"/>
<gene>
    <name evidence="8" type="ORF">GCM10008985_32590</name>
    <name evidence="9" type="ORF">MUK72_02245</name>
</gene>
<dbReference type="InterPro" id="IPR036390">
    <property type="entry name" value="WH_DNA-bd_sf"/>
</dbReference>
<dbReference type="EMBL" id="CP095005">
    <property type="protein sequence ID" value="UOO95541.1"/>
    <property type="molecule type" value="Genomic_DNA"/>
</dbReference>
<evidence type="ECO:0000313" key="9">
    <source>
        <dbReference type="EMBL" id="UOO95541.1"/>
    </source>
</evidence>
<feature type="region of interest" description="Disordered" evidence="5">
    <location>
        <begin position="167"/>
        <end position="232"/>
    </location>
</feature>
<dbReference type="InterPro" id="IPR028974">
    <property type="entry name" value="TSP_type-3_rpt"/>
</dbReference>
<keyword evidence="3" id="KW-0732">Signal</keyword>
<feature type="transmembrane region" description="Helical" evidence="6">
    <location>
        <begin position="245"/>
        <end position="265"/>
    </location>
</feature>
<dbReference type="Gene3D" id="1.10.10.10">
    <property type="entry name" value="Winged helix-like DNA-binding domain superfamily/Winged helix DNA-binding domain"/>
    <property type="match status" value="1"/>
</dbReference>
<dbReference type="GeneID" id="71760631"/>
<keyword evidence="4" id="KW-0106">Calcium</keyword>
<evidence type="ECO:0000313" key="10">
    <source>
        <dbReference type="Proteomes" id="UP000830542"/>
    </source>
</evidence>
<dbReference type="PANTHER" id="PTHR37467">
    <property type="entry name" value="EXPORTED CALCIUM-BINDING GLYCOPROTEIN-RELATED"/>
    <property type="match status" value="1"/>
</dbReference>
<dbReference type="Proteomes" id="UP001500962">
    <property type="component" value="Unassembled WGS sequence"/>
</dbReference>
<reference evidence="8" key="3">
    <citation type="submission" date="2023-12" db="EMBL/GenBank/DDBJ databases">
        <authorList>
            <person name="Sun Q."/>
            <person name="Inoue M."/>
        </authorList>
    </citation>
    <scope>NUCLEOTIDE SEQUENCE</scope>
    <source>
        <strain evidence="8">JCM 12289</strain>
    </source>
</reference>
<dbReference type="InterPro" id="IPR055767">
    <property type="entry name" value="DUF7343"/>
</dbReference>
<dbReference type="Pfam" id="PF24034">
    <property type="entry name" value="DUF7343"/>
    <property type="match status" value="1"/>
</dbReference>
<evidence type="ECO:0000256" key="1">
    <source>
        <dbReference type="ARBA" id="ARBA00004613"/>
    </source>
</evidence>
<dbReference type="EMBL" id="BAAADN010000062">
    <property type="protein sequence ID" value="GAA0473351.1"/>
    <property type="molecule type" value="Genomic_DNA"/>
</dbReference>
<dbReference type="AlphaFoldDB" id="A0AAV3SK79"/>
<feature type="region of interest" description="Disordered" evidence="5">
    <location>
        <begin position="365"/>
        <end position="389"/>
    </location>
</feature>
<feature type="region of interest" description="Disordered" evidence="5">
    <location>
        <begin position="277"/>
        <end position="313"/>
    </location>
</feature>
<evidence type="ECO:0000256" key="4">
    <source>
        <dbReference type="ARBA" id="ARBA00022837"/>
    </source>
</evidence>
<dbReference type="Proteomes" id="UP000830542">
    <property type="component" value="Chromosome"/>
</dbReference>
<evidence type="ECO:0000256" key="2">
    <source>
        <dbReference type="ARBA" id="ARBA00022525"/>
    </source>
</evidence>
<dbReference type="PANTHER" id="PTHR37467:SF1">
    <property type="entry name" value="EXPORTED CALCIUM-BINDING GLYCOPROTEIN"/>
    <property type="match status" value="1"/>
</dbReference>
<dbReference type="RefSeq" id="WP_004053937.1">
    <property type="nucleotide sequence ID" value="NZ_BAAADN010000062.1"/>
</dbReference>
<feature type="domain" description="DUF7343" evidence="7">
    <location>
        <begin position="312"/>
        <end position="371"/>
    </location>
</feature>
<feature type="compositionally biased region" description="Acidic residues" evidence="5">
    <location>
        <begin position="221"/>
        <end position="231"/>
    </location>
</feature>
<dbReference type="Pfam" id="PF18884">
    <property type="entry name" value="TSP3_bac"/>
    <property type="match status" value="4"/>
</dbReference>
<keyword evidence="10" id="KW-1185">Reference proteome</keyword>
<keyword evidence="6" id="KW-1133">Transmembrane helix</keyword>
<evidence type="ECO:0000313" key="11">
    <source>
        <dbReference type="Proteomes" id="UP001500962"/>
    </source>
</evidence>
<feature type="compositionally biased region" description="Basic and acidic residues" evidence="5">
    <location>
        <begin position="380"/>
        <end position="389"/>
    </location>
</feature>